<protein>
    <submittedName>
        <fullName evidence="1">Uncharacterized protein</fullName>
    </submittedName>
</protein>
<evidence type="ECO:0000313" key="1">
    <source>
        <dbReference type="EMBL" id="KOF67209.1"/>
    </source>
</evidence>
<gene>
    <name evidence="1" type="ORF">OCBIM_22010216mg</name>
</gene>
<sequence>MTEAVLTGASNCFRKTFSTCYLLIINMLIENTNSSYMNPPPCYHVLVLYLNV</sequence>
<organism evidence="1">
    <name type="scientific">Octopus bimaculoides</name>
    <name type="common">California two-spotted octopus</name>
    <dbReference type="NCBI Taxonomy" id="37653"/>
    <lineage>
        <taxon>Eukaryota</taxon>
        <taxon>Metazoa</taxon>
        <taxon>Spiralia</taxon>
        <taxon>Lophotrochozoa</taxon>
        <taxon>Mollusca</taxon>
        <taxon>Cephalopoda</taxon>
        <taxon>Coleoidea</taxon>
        <taxon>Octopodiformes</taxon>
        <taxon>Octopoda</taxon>
        <taxon>Incirrata</taxon>
        <taxon>Octopodidae</taxon>
        <taxon>Octopus</taxon>
    </lineage>
</organism>
<reference evidence="1" key="1">
    <citation type="submission" date="2015-07" db="EMBL/GenBank/DDBJ databases">
        <title>MeaNS - Measles Nucleotide Surveillance Program.</title>
        <authorList>
            <person name="Tran T."/>
            <person name="Druce J."/>
        </authorList>
    </citation>
    <scope>NUCLEOTIDE SEQUENCE</scope>
    <source>
        <strain evidence="1">UCB-OBI-ISO-001</strain>
        <tissue evidence="1">Gonad</tissue>
    </source>
</reference>
<dbReference type="AlphaFoldDB" id="A0A0L8FR98"/>
<accession>A0A0L8FR98</accession>
<proteinExistence type="predicted"/>
<dbReference type="EMBL" id="KQ427311">
    <property type="protein sequence ID" value="KOF67209.1"/>
    <property type="molecule type" value="Genomic_DNA"/>
</dbReference>
<name>A0A0L8FR98_OCTBM</name>